<feature type="domain" description="Transcriptional regulator-like" evidence="1">
    <location>
        <begin position="6"/>
        <end position="60"/>
    </location>
</feature>
<protein>
    <recommendedName>
        <fullName evidence="1">Transcriptional regulator-like domain-containing protein</fullName>
    </recommendedName>
</protein>
<accession>A0A7W7JX73</accession>
<dbReference type="InterPro" id="IPR045465">
    <property type="entry name" value="Trans_reg_dom"/>
</dbReference>
<dbReference type="EMBL" id="JACHLN010000001">
    <property type="protein sequence ID" value="MBB4837037.1"/>
    <property type="molecule type" value="Genomic_DNA"/>
</dbReference>
<reference evidence="2 3" key="1">
    <citation type="submission" date="2020-08" db="EMBL/GenBank/DDBJ databases">
        <title>Functional genomics of gut bacteria from endangered species of beetles.</title>
        <authorList>
            <person name="Carlos-Shanley C."/>
        </authorList>
    </citation>
    <scope>NUCLEOTIDE SEQUENCE [LARGE SCALE GENOMIC DNA]</scope>
    <source>
        <strain evidence="2 3">S00224</strain>
    </source>
</reference>
<dbReference type="RefSeq" id="WP_184160933.1">
    <property type="nucleotide sequence ID" value="NZ_JACHLN010000001.1"/>
</dbReference>
<evidence type="ECO:0000313" key="3">
    <source>
        <dbReference type="Proteomes" id="UP000575241"/>
    </source>
</evidence>
<sequence length="61" mass="6721">MSGLPDWRDTVTYAAVLAGGRPALAWELLRRDPAYRSYFSAVRGDDAGAHFAARWGLHFPG</sequence>
<evidence type="ECO:0000313" key="2">
    <source>
        <dbReference type="EMBL" id="MBB4837037.1"/>
    </source>
</evidence>
<comment type="caution">
    <text evidence="2">The sequence shown here is derived from an EMBL/GenBank/DDBJ whole genome shotgun (WGS) entry which is preliminary data.</text>
</comment>
<keyword evidence="3" id="KW-1185">Reference proteome</keyword>
<name>A0A7W7JX73_9SPHN</name>
<organism evidence="2 3">
    <name type="scientific">Sphingomonas kyeonggiensis</name>
    <dbReference type="NCBI Taxonomy" id="1268553"/>
    <lineage>
        <taxon>Bacteria</taxon>
        <taxon>Pseudomonadati</taxon>
        <taxon>Pseudomonadota</taxon>
        <taxon>Alphaproteobacteria</taxon>
        <taxon>Sphingomonadales</taxon>
        <taxon>Sphingomonadaceae</taxon>
        <taxon>Sphingomonas</taxon>
    </lineage>
</organism>
<dbReference type="AlphaFoldDB" id="A0A7W7JX73"/>
<gene>
    <name evidence="2" type="ORF">HNP52_000088</name>
</gene>
<evidence type="ECO:0000259" key="1">
    <source>
        <dbReference type="Pfam" id="PF20109"/>
    </source>
</evidence>
<dbReference type="Pfam" id="PF20109">
    <property type="entry name" value="Trans_reg_dom"/>
    <property type="match status" value="1"/>
</dbReference>
<dbReference type="Proteomes" id="UP000575241">
    <property type="component" value="Unassembled WGS sequence"/>
</dbReference>
<proteinExistence type="predicted"/>